<dbReference type="RefSeq" id="WP_425310415.1">
    <property type="nucleotide sequence ID" value="NZ_CP154795.1"/>
</dbReference>
<dbReference type="InterPro" id="IPR011576">
    <property type="entry name" value="Pyridox_Oxase_N"/>
</dbReference>
<feature type="domain" description="Pyridoxamine 5'-phosphate oxidase N-terminal" evidence="2">
    <location>
        <begin position="27"/>
        <end position="114"/>
    </location>
</feature>
<dbReference type="PANTHER" id="PTHR35176">
    <property type="entry name" value="HEME OXYGENASE HI_0854-RELATED"/>
    <property type="match status" value="1"/>
</dbReference>
<dbReference type="InterPro" id="IPR052019">
    <property type="entry name" value="F420H2_bilvrd_red/Heme_oxyg"/>
</dbReference>
<accession>A0ABZ3FWD7</accession>
<reference evidence="3 4" key="1">
    <citation type="submission" date="2024-04" db="EMBL/GenBank/DDBJ databases">
        <title>Isolation of an actinomycete strain from pig manure.</title>
        <authorList>
            <person name="Gong T."/>
            <person name="Yu Z."/>
            <person name="An M."/>
            <person name="Wei C."/>
            <person name="Yang W."/>
            <person name="Liu L."/>
        </authorList>
    </citation>
    <scope>NUCLEOTIDE SEQUENCE [LARGE SCALE GENOMIC DNA]</scope>
    <source>
        <strain evidence="3 4">ZF39</strain>
    </source>
</reference>
<dbReference type="PANTHER" id="PTHR35176:SF6">
    <property type="entry name" value="HEME OXYGENASE HI_0854-RELATED"/>
    <property type="match status" value="1"/>
</dbReference>
<dbReference type="EC" id="1.-.-.-" evidence="3"/>
<dbReference type="Proteomes" id="UP001442841">
    <property type="component" value="Chromosome"/>
</dbReference>
<evidence type="ECO:0000313" key="4">
    <source>
        <dbReference type="Proteomes" id="UP001442841"/>
    </source>
</evidence>
<gene>
    <name evidence="3" type="ORF">AADG42_17245</name>
</gene>
<dbReference type="EMBL" id="CP154795">
    <property type="protein sequence ID" value="XAN08980.1"/>
    <property type="molecule type" value="Genomic_DNA"/>
</dbReference>
<keyword evidence="1 3" id="KW-0560">Oxidoreductase</keyword>
<dbReference type="SUPFAM" id="SSF50475">
    <property type="entry name" value="FMN-binding split barrel"/>
    <property type="match status" value="1"/>
</dbReference>
<proteinExistence type="predicted"/>
<dbReference type="EC" id="1.4.3.5" evidence="3"/>
<dbReference type="Pfam" id="PF01243">
    <property type="entry name" value="PNPOx_N"/>
    <property type="match status" value="1"/>
</dbReference>
<dbReference type="GO" id="GO:0004733">
    <property type="term" value="F:pyridoxamine phosphate oxidase activity"/>
    <property type="evidence" value="ECO:0007669"/>
    <property type="project" value="UniProtKB-EC"/>
</dbReference>
<name>A0ABZ3FWD7_9ACTN</name>
<dbReference type="Gene3D" id="2.30.110.10">
    <property type="entry name" value="Electron Transport, Fmn-binding Protein, Chain A"/>
    <property type="match status" value="1"/>
</dbReference>
<dbReference type="InterPro" id="IPR012349">
    <property type="entry name" value="Split_barrel_FMN-bd"/>
</dbReference>
<evidence type="ECO:0000259" key="2">
    <source>
        <dbReference type="Pfam" id="PF01243"/>
    </source>
</evidence>
<organism evidence="3 4">
    <name type="scientific">Ammonicoccus fulvus</name>
    <dbReference type="NCBI Taxonomy" id="3138240"/>
    <lineage>
        <taxon>Bacteria</taxon>
        <taxon>Bacillati</taxon>
        <taxon>Actinomycetota</taxon>
        <taxon>Actinomycetes</taxon>
        <taxon>Propionibacteriales</taxon>
        <taxon>Propionibacteriaceae</taxon>
        <taxon>Ammonicoccus</taxon>
    </lineage>
</organism>
<evidence type="ECO:0000256" key="1">
    <source>
        <dbReference type="ARBA" id="ARBA00023002"/>
    </source>
</evidence>
<keyword evidence="4" id="KW-1185">Reference proteome</keyword>
<protein>
    <submittedName>
        <fullName evidence="3">Pyridoxamine 5'-phosphate oxidase family protein</fullName>
        <ecNumber evidence="3">1.-.-.-</ecNumber>
        <ecNumber evidence="3">1.4.3.5</ecNumber>
    </submittedName>
</protein>
<evidence type="ECO:0000313" key="3">
    <source>
        <dbReference type="EMBL" id="XAN08980.1"/>
    </source>
</evidence>
<sequence length="163" mass="18311">MTRWTDFRAEAPTVGEVFERRHAATGQLCFLGTLRADGWPRISPVEPVFFRGDLYLVGMPNTRKFDDLARDPRFTVHTATVDTEVKDDDAKLWGVVVDIADPNLHQAFAEDLFARTGFDLRGETFDHFFRCDVHGGAAARIRDGKFEVVLAKPGEGERVIAKS</sequence>